<feature type="coiled-coil region" evidence="1">
    <location>
        <begin position="367"/>
        <end position="394"/>
    </location>
</feature>
<feature type="coiled-coil region" evidence="1">
    <location>
        <begin position="150"/>
        <end position="253"/>
    </location>
</feature>
<evidence type="ECO:0000256" key="1">
    <source>
        <dbReference type="SAM" id="Coils"/>
    </source>
</evidence>
<gene>
    <name evidence="2" type="ORF">QBC41DRAFT_341748</name>
</gene>
<dbReference type="EMBL" id="JAULSY010000229">
    <property type="protein sequence ID" value="KAK0654167.1"/>
    <property type="molecule type" value="Genomic_DNA"/>
</dbReference>
<comment type="caution">
    <text evidence="2">The sequence shown here is derived from an EMBL/GenBank/DDBJ whole genome shotgun (WGS) entry which is preliminary data.</text>
</comment>
<keyword evidence="3" id="KW-1185">Reference proteome</keyword>
<feature type="coiled-coil region" evidence="1">
    <location>
        <begin position="44"/>
        <end position="78"/>
    </location>
</feature>
<protein>
    <submittedName>
        <fullName evidence="2">Uncharacterized protein</fullName>
    </submittedName>
</protein>
<accession>A0AA39YK96</accession>
<dbReference type="AlphaFoldDB" id="A0AA39YK96"/>
<keyword evidence="1" id="KW-0175">Coiled coil</keyword>
<organism evidence="2 3">
    <name type="scientific">Cercophora samala</name>
    <dbReference type="NCBI Taxonomy" id="330535"/>
    <lineage>
        <taxon>Eukaryota</taxon>
        <taxon>Fungi</taxon>
        <taxon>Dikarya</taxon>
        <taxon>Ascomycota</taxon>
        <taxon>Pezizomycotina</taxon>
        <taxon>Sordariomycetes</taxon>
        <taxon>Sordariomycetidae</taxon>
        <taxon>Sordariales</taxon>
        <taxon>Lasiosphaeriaceae</taxon>
        <taxon>Cercophora</taxon>
    </lineage>
</organism>
<sequence length="670" mass="75949">MVKQADPVQAAKRTQTSLDRLRKGQHTISPAQRATLGALDNASSRLEEETLRAAKETLSRLDREKHAEQAKLEQLDKSCLSFRTLFDDVTDKTEWCRQNIPAPLVETIYRISYQISLVPELHSVVDKDITNRLANAGITASADEISAANINQLLHEVNKLRRDLAEKDHELARLGDEKLHVDETLQELKTKLKEKDKTITETILQTKKKYQARVDSIGQDFTLQWNNLEQSLNAKHQEQLANLQRQLEASKSARRHGTREMEKLQLQIAECNKTIEKHDAFSKKLNDENNKLLAKLSDSNTEIARLKRSLAHNNKRKTESITVPEKKRKVGADQQVKDLALVPWTEAERKKYVDLNAKRTKQLQGKTTSLRAELDAARLELQGAKSERTRLLDAIKQFLAMSASIPSSMNDWTGATELMMDNTYPSVPMGELPAASRTWSFLAPWGPNTPEMPQSHGGRCSFAQITTDLHLSMRQQRWDDRTVQLAIEFCRMIRDEPRIGYHMVKSVFEQTDWASYQVKHVDWTAAMHTCWLAVGHAAYILRARCTADMEEVARDVQSHVDDFLEIVTSGVLKRLLFGAQEATGQDCSLEIPEQRIVLVPERSVTKHFVLIANTASNTIRITTRDCWGWTTSGLGARATAHYSGGEEVVLNLEIGSDNRLQWYAGNIMTD</sequence>
<name>A0AA39YK96_9PEZI</name>
<proteinExistence type="predicted"/>
<dbReference type="Proteomes" id="UP001174997">
    <property type="component" value="Unassembled WGS sequence"/>
</dbReference>
<evidence type="ECO:0000313" key="3">
    <source>
        <dbReference type="Proteomes" id="UP001174997"/>
    </source>
</evidence>
<evidence type="ECO:0000313" key="2">
    <source>
        <dbReference type="EMBL" id="KAK0654167.1"/>
    </source>
</evidence>
<feature type="coiled-coil region" evidence="1">
    <location>
        <begin position="282"/>
        <end position="309"/>
    </location>
</feature>
<reference evidence="2" key="1">
    <citation type="submission" date="2023-06" db="EMBL/GenBank/DDBJ databases">
        <title>Genome-scale phylogeny and comparative genomics of the fungal order Sordariales.</title>
        <authorList>
            <consortium name="Lawrence Berkeley National Laboratory"/>
            <person name="Hensen N."/>
            <person name="Bonometti L."/>
            <person name="Westerberg I."/>
            <person name="Brannstrom I.O."/>
            <person name="Guillou S."/>
            <person name="Cros-Aarteil S."/>
            <person name="Calhoun S."/>
            <person name="Haridas S."/>
            <person name="Kuo A."/>
            <person name="Mondo S."/>
            <person name="Pangilinan J."/>
            <person name="Riley R."/>
            <person name="Labutti K."/>
            <person name="Andreopoulos B."/>
            <person name="Lipzen A."/>
            <person name="Chen C."/>
            <person name="Yanf M."/>
            <person name="Daum C."/>
            <person name="Ng V."/>
            <person name="Clum A."/>
            <person name="Steindorff A."/>
            <person name="Ohm R."/>
            <person name="Martin F."/>
            <person name="Silar P."/>
            <person name="Natvig D."/>
            <person name="Lalanne C."/>
            <person name="Gautier V."/>
            <person name="Ament-Velasquez S.L."/>
            <person name="Kruys A."/>
            <person name="Hutchinson M.I."/>
            <person name="Powell A.J."/>
            <person name="Barry K."/>
            <person name="Miller A.N."/>
            <person name="Grigoriev I.V."/>
            <person name="Debuchy R."/>
            <person name="Gladieux P."/>
            <person name="Thoren M.H."/>
            <person name="Johannesson H."/>
        </authorList>
    </citation>
    <scope>NUCLEOTIDE SEQUENCE</scope>
    <source>
        <strain evidence="2">CBS 307.81</strain>
    </source>
</reference>